<reference evidence="1 2" key="1">
    <citation type="journal article" date="2019" name="Commun. Biol.">
        <title>The bagworm genome reveals a unique fibroin gene that provides high tensile strength.</title>
        <authorList>
            <person name="Kono N."/>
            <person name="Nakamura H."/>
            <person name="Ohtoshi R."/>
            <person name="Tomita M."/>
            <person name="Numata K."/>
            <person name="Arakawa K."/>
        </authorList>
    </citation>
    <scope>NUCLEOTIDE SEQUENCE [LARGE SCALE GENOMIC DNA]</scope>
</reference>
<organism evidence="1 2">
    <name type="scientific">Eumeta variegata</name>
    <name type="common">Bagworm moth</name>
    <name type="synonym">Eumeta japonica</name>
    <dbReference type="NCBI Taxonomy" id="151549"/>
    <lineage>
        <taxon>Eukaryota</taxon>
        <taxon>Metazoa</taxon>
        <taxon>Ecdysozoa</taxon>
        <taxon>Arthropoda</taxon>
        <taxon>Hexapoda</taxon>
        <taxon>Insecta</taxon>
        <taxon>Pterygota</taxon>
        <taxon>Neoptera</taxon>
        <taxon>Endopterygota</taxon>
        <taxon>Lepidoptera</taxon>
        <taxon>Glossata</taxon>
        <taxon>Ditrysia</taxon>
        <taxon>Tineoidea</taxon>
        <taxon>Psychidae</taxon>
        <taxon>Oiketicinae</taxon>
        <taxon>Eumeta</taxon>
    </lineage>
</organism>
<evidence type="ECO:0000313" key="1">
    <source>
        <dbReference type="EMBL" id="GBP85720.1"/>
    </source>
</evidence>
<dbReference type="OrthoDB" id="242257at2759"/>
<accession>A0A4C1ZDA1</accession>
<protein>
    <submittedName>
        <fullName evidence="1">Uncharacterized protein</fullName>
    </submittedName>
</protein>
<gene>
    <name evidence="1" type="ORF">EVAR_69981_1</name>
</gene>
<evidence type="ECO:0000313" key="2">
    <source>
        <dbReference type="Proteomes" id="UP000299102"/>
    </source>
</evidence>
<dbReference type="EMBL" id="BGZK01001755">
    <property type="protein sequence ID" value="GBP85720.1"/>
    <property type="molecule type" value="Genomic_DNA"/>
</dbReference>
<dbReference type="Proteomes" id="UP000299102">
    <property type="component" value="Unassembled WGS sequence"/>
</dbReference>
<name>A0A4C1ZDA1_EUMVA</name>
<proteinExistence type="predicted"/>
<dbReference type="AlphaFoldDB" id="A0A4C1ZDA1"/>
<sequence length="186" mass="20762">MTQEIGAKAHIARSLTRRRVHLYGGAAAGARDLRQENVRTIRTHVSVEGDNGALLNSASIWRNYSWVLFSKVFNNIFKVQKSTQITRELFVTATHGHLQSQRNHQCVAGFLGGNRMSDGKSNGLMVGALGRSYIHSTLWSVVHPAWHIHPSRYSGVHSLKYNSQNFSVDENRMPIGDTLTSIVEPL</sequence>
<keyword evidence="2" id="KW-1185">Reference proteome</keyword>
<comment type="caution">
    <text evidence="1">The sequence shown here is derived from an EMBL/GenBank/DDBJ whole genome shotgun (WGS) entry which is preliminary data.</text>
</comment>